<name>A0A8H5ZXD1_PETAA</name>
<dbReference type="Gene3D" id="2.40.70.10">
    <property type="entry name" value="Acid Proteases"/>
    <property type="match status" value="1"/>
</dbReference>
<dbReference type="EMBL" id="SPNV01000406">
    <property type="protein sequence ID" value="KAF5855628.1"/>
    <property type="molecule type" value="Genomic_DNA"/>
</dbReference>
<gene>
    <name evidence="2" type="ORF">ETB97_008863</name>
</gene>
<feature type="compositionally biased region" description="Basic and acidic residues" evidence="1">
    <location>
        <begin position="79"/>
        <end position="94"/>
    </location>
</feature>
<dbReference type="Proteomes" id="UP000541154">
    <property type="component" value="Unassembled WGS sequence"/>
</dbReference>
<feature type="compositionally biased region" description="Polar residues" evidence="1">
    <location>
        <begin position="108"/>
        <end position="124"/>
    </location>
</feature>
<keyword evidence="3" id="KW-1185">Reference proteome</keyword>
<dbReference type="CDD" id="cd00303">
    <property type="entry name" value="retropepsin_like"/>
    <property type="match status" value="1"/>
</dbReference>
<accession>A0A8H5ZXD1</accession>
<evidence type="ECO:0000256" key="1">
    <source>
        <dbReference type="SAM" id="MobiDB-lite"/>
    </source>
</evidence>
<proteinExistence type="predicted"/>
<dbReference type="InterPro" id="IPR021109">
    <property type="entry name" value="Peptidase_aspartic_dom_sf"/>
</dbReference>
<feature type="compositionally biased region" description="Low complexity" evidence="1">
    <location>
        <begin position="19"/>
        <end position="36"/>
    </location>
</feature>
<organism evidence="2 3">
    <name type="scientific">Petromyces alliaceus</name>
    <name type="common">Aspergillus alliaceus</name>
    <dbReference type="NCBI Taxonomy" id="209559"/>
    <lineage>
        <taxon>Eukaryota</taxon>
        <taxon>Fungi</taxon>
        <taxon>Dikarya</taxon>
        <taxon>Ascomycota</taxon>
        <taxon>Pezizomycotina</taxon>
        <taxon>Eurotiomycetes</taxon>
        <taxon>Eurotiomycetidae</taxon>
        <taxon>Eurotiales</taxon>
        <taxon>Aspergillaceae</taxon>
        <taxon>Aspergillus</taxon>
        <taxon>Aspergillus subgen. Circumdati</taxon>
    </lineage>
</organism>
<comment type="caution">
    <text evidence="2">The sequence shown here is derived from an EMBL/GenBank/DDBJ whole genome shotgun (WGS) entry which is preliminary data.</text>
</comment>
<feature type="region of interest" description="Disordered" evidence="1">
    <location>
        <begin position="70"/>
        <end position="161"/>
    </location>
</feature>
<feature type="region of interest" description="Disordered" evidence="1">
    <location>
        <begin position="18"/>
        <end position="56"/>
    </location>
</feature>
<protein>
    <submittedName>
        <fullName evidence="2">Uncharacterized protein</fullName>
    </submittedName>
</protein>
<sequence length="430" mass="46989">MARTSSALAVVKRGYVSYSSACPNNTSNAASNTASQAKDHTEPKGKERAATPAMCVIPCPPEMRIAMAAQKRSGPTNGNDREQPGRKAPRKDPGVSRPNEPTPAAQGEPSTQARETPSTYTAQRSEPEIIFDGAAETDDEMGNVPTGPDSQGASRAGNEIKREEIKPKEVELSGPIRAVAGSERLSMIKLLSDVEVVVKLNQLLDKSVDLRKELAWMLQSAAPRYRRKPVTRQSAGQASAKEKGKRAVHMAAFDPLVVSEALDDDGNSMPMYAVSWVQGYKVPATLLDSGSLVELIAEWLLKAFGKRGIEFNIHTDEGKEISLADNTRTRLTRYIHVPVNIAGVVAEVKCYIIPATTYGILLGLRWMRRVRFFCDFGTGVVTCRGRDGEPQPVECQLAPMECLEELPTVEDLDEDLQKIIDEDPNEDLEN</sequence>
<evidence type="ECO:0000313" key="2">
    <source>
        <dbReference type="EMBL" id="KAF5855628.1"/>
    </source>
</evidence>
<evidence type="ECO:0000313" key="3">
    <source>
        <dbReference type="Proteomes" id="UP000541154"/>
    </source>
</evidence>
<feature type="compositionally biased region" description="Basic and acidic residues" evidence="1">
    <location>
        <begin position="37"/>
        <end position="49"/>
    </location>
</feature>
<reference evidence="2 3" key="1">
    <citation type="submission" date="2019-04" db="EMBL/GenBank/DDBJ databases">
        <title>Aspergillus burnettii sp. nov., novel species from soil in southeast Queensland.</title>
        <authorList>
            <person name="Gilchrist C.L.M."/>
            <person name="Pitt J.I."/>
            <person name="Lange L."/>
            <person name="Lacey H.J."/>
            <person name="Vuong D."/>
            <person name="Midgley D.J."/>
            <person name="Greenfield P."/>
            <person name="Bradbury M."/>
            <person name="Lacey E."/>
            <person name="Busk P.K."/>
            <person name="Pilgaard B."/>
            <person name="Chooi Y.H."/>
            <person name="Piggott A.M."/>
        </authorList>
    </citation>
    <scope>NUCLEOTIDE SEQUENCE [LARGE SCALE GENOMIC DNA]</scope>
    <source>
        <strain evidence="2 3">FRR 5400</strain>
    </source>
</reference>
<dbReference type="AlphaFoldDB" id="A0A8H5ZXD1"/>